<evidence type="ECO:0000256" key="2">
    <source>
        <dbReference type="ARBA" id="ARBA00004167"/>
    </source>
</evidence>
<dbReference type="Pfam" id="PF07406">
    <property type="entry name" value="NICE-3"/>
    <property type="match status" value="1"/>
</dbReference>
<accession>A0ABP1QEU5</accession>
<evidence type="ECO:0000256" key="3">
    <source>
        <dbReference type="ARBA" id="ARBA00004173"/>
    </source>
</evidence>
<organism evidence="11 12">
    <name type="scientific">Orchesella dallaii</name>
    <dbReference type="NCBI Taxonomy" id="48710"/>
    <lineage>
        <taxon>Eukaryota</taxon>
        <taxon>Metazoa</taxon>
        <taxon>Ecdysozoa</taxon>
        <taxon>Arthropoda</taxon>
        <taxon>Hexapoda</taxon>
        <taxon>Collembola</taxon>
        <taxon>Entomobryomorpha</taxon>
        <taxon>Entomobryoidea</taxon>
        <taxon>Orchesellidae</taxon>
        <taxon>Orchesellinae</taxon>
        <taxon>Orchesella</taxon>
    </lineage>
</organism>
<name>A0ABP1QEU5_9HEXA</name>
<evidence type="ECO:0000256" key="10">
    <source>
        <dbReference type="SAM" id="MobiDB-lite"/>
    </source>
</evidence>
<keyword evidence="6" id="KW-1133">Transmembrane helix</keyword>
<keyword evidence="12" id="KW-1185">Reference proteome</keyword>
<dbReference type="Proteomes" id="UP001642540">
    <property type="component" value="Unassembled WGS sequence"/>
</dbReference>
<keyword evidence="5" id="KW-0812">Transmembrane</keyword>
<feature type="compositionally biased region" description="Low complexity" evidence="10">
    <location>
        <begin position="164"/>
        <end position="175"/>
    </location>
</feature>
<reference evidence="11 12" key="1">
    <citation type="submission" date="2024-08" db="EMBL/GenBank/DDBJ databases">
        <authorList>
            <person name="Cucini C."/>
            <person name="Frati F."/>
        </authorList>
    </citation>
    <scope>NUCLEOTIDE SEQUENCE [LARGE SCALE GENOMIC DNA]</scope>
</reference>
<evidence type="ECO:0000256" key="4">
    <source>
        <dbReference type="ARBA" id="ARBA00004555"/>
    </source>
</evidence>
<sequence length="231" mass="26342">MRFTLRSHRGPHAPIGMDTKKSLRREILRRIEALPKITYEPHVLRDDVDQKFSQEGATKPCHYYRMKAVDEAKNLEISMVKRKLSKRHSFESLRSYFIVILTPQVDPRVVHQFCDLYEAARYNPKSFGEEEYKAFTLLLKQLRSAVITLQPKSSIRSPAKSKASTSGSHSTSTTTVNDDKNSASLSVPYIRRLSKKKWNTADSDEETALCHSSALHEVSIISSEKDESTVV</sequence>
<evidence type="ECO:0000256" key="5">
    <source>
        <dbReference type="ARBA" id="ARBA00022692"/>
    </source>
</evidence>
<keyword evidence="8" id="KW-0496">Mitochondrion</keyword>
<keyword evidence="9" id="KW-0472">Membrane</keyword>
<dbReference type="PANTHER" id="PTHR21425">
    <property type="entry name" value="NICE-3"/>
    <property type="match status" value="1"/>
</dbReference>
<dbReference type="PANTHER" id="PTHR21425:SF2">
    <property type="entry name" value="PROTEIN C1ORF43"/>
    <property type="match status" value="1"/>
</dbReference>
<protein>
    <submittedName>
        <fullName evidence="11">Uncharacterized protein</fullName>
    </submittedName>
</protein>
<evidence type="ECO:0000256" key="6">
    <source>
        <dbReference type="ARBA" id="ARBA00022989"/>
    </source>
</evidence>
<evidence type="ECO:0000313" key="11">
    <source>
        <dbReference type="EMBL" id="CAL8096716.1"/>
    </source>
</evidence>
<gene>
    <name evidence="11" type="ORF">ODALV1_LOCUS9431</name>
</gene>
<evidence type="ECO:0000256" key="1">
    <source>
        <dbReference type="ARBA" id="ARBA00002620"/>
    </source>
</evidence>
<comment type="function">
    <text evidence="1">General regulator of phagocytosis. Required to uptake Gram negative bacterium by macrophages.</text>
</comment>
<keyword evidence="7" id="KW-0333">Golgi apparatus</keyword>
<evidence type="ECO:0000313" key="12">
    <source>
        <dbReference type="Proteomes" id="UP001642540"/>
    </source>
</evidence>
<proteinExistence type="predicted"/>
<comment type="caution">
    <text evidence="11">The sequence shown here is derived from an EMBL/GenBank/DDBJ whole genome shotgun (WGS) entry which is preliminary data.</text>
</comment>
<dbReference type="InterPro" id="IPR010876">
    <property type="entry name" value="C1orf43"/>
</dbReference>
<evidence type="ECO:0000256" key="9">
    <source>
        <dbReference type="ARBA" id="ARBA00023136"/>
    </source>
</evidence>
<feature type="region of interest" description="Disordered" evidence="10">
    <location>
        <begin position="157"/>
        <end position="180"/>
    </location>
</feature>
<comment type="subcellular location">
    <subcellularLocation>
        <location evidence="4">Golgi apparatus</location>
    </subcellularLocation>
    <subcellularLocation>
        <location evidence="2">Membrane</location>
        <topology evidence="2">Single-pass membrane protein</topology>
    </subcellularLocation>
    <subcellularLocation>
        <location evidence="3">Mitochondrion</location>
    </subcellularLocation>
</comment>
<evidence type="ECO:0000256" key="8">
    <source>
        <dbReference type="ARBA" id="ARBA00023128"/>
    </source>
</evidence>
<dbReference type="EMBL" id="CAXLJM020000028">
    <property type="protein sequence ID" value="CAL8096716.1"/>
    <property type="molecule type" value="Genomic_DNA"/>
</dbReference>
<evidence type="ECO:0000256" key="7">
    <source>
        <dbReference type="ARBA" id="ARBA00023034"/>
    </source>
</evidence>